<dbReference type="AlphaFoldDB" id="A0A1Q2CF00"/>
<gene>
    <name evidence="1" type="ORF">RPIT_07640</name>
</gene>
<name>A0A1Q2CF00_9ACTN</name>
<evidence type="ECO:0000313" key="2">
    <source>
        <dbReference type="Proteomes" id="UP000188324"/>
    </source>
</evidence>
<dbReference type="OrthoDB" id="2426596at2"/>
<keyword evidence="2" id="KW-1185">Reference proteome</keyword>
<dbReference type="KEGG" id="tfl:RPIT_07640"/>
<sequence length="217" mass="23920">MTNIQPATDAKSAEWLLQPGADWWHLVRYGPPGFDVYVRIAFPEDDEEEDTVRAALVTLASHTSTPDRGNVAVWEGWNGHPNPPSAPRLEIPNRKMLLFAGPLEMLRDAPAQAWGETSGIHVPPHLVWPADQGWCLACEVDEEIEFTVGCSDRVAHALASAFPGRVRRVRYGEEAPLYRDEVDAPLNDAGSRSTEEVIYLPLPRGIHGGAPRATEEA</sequence>
<reference evidence="1 2" key="1">
    <citation type="journal article" date="2016" name="Int. J. Syst. Evol. Microbiol.">
        <title>Tessaracoccus flavus sp. nov., isolated from the drainage system of a lindane-producing factory.</title>
        <authorList>
            <person name="Kumari R."/>
            <person name="Singh P."/>
            <person name="Schumann P."/>
            <person name="Lal R."/>
        </authorList>
    </citation>
    <scope>NUCLEOTIDE SEQUENCE [LARGE SCALE GENOMIC DNA]</scope>
    <source>
        <strain evidence="1 2">RP1T</strain>
    </source>
</reference>
<dbReference type="RefSeq" id="WP_077342028.1">
    <property type="nucleotide sequence ID" value="NZ_CP019605.1"/>
</dbReference>
<dbReference type="STRING" id="1610493.RPIT_07640"/>
<evidence type="ECO:0000313" key="1">
    <source>
        <dbReference type="EMBL" id="AQP44694.1"/>
    </source>
</evidence>
<dbReference type="Proteomes" id="UP000188324">
    <property type="component" value="Chromosome"/>
</dbReference>
<dbReference type="EMBL" id="CP019605">
    <property type="protein sequence ID" value="AQP44694.1"/>
    <property type="molecule type" value="Genomic_DNA"/>
</dbReference>
<accession>A0A1Q2CF00</accession>
<proteinExistence type="predicted"/>
<organism evidence="1 2">
    <name type="scientific">Tessaracoccus flavus</name>
    <dbReference type="NCBI Taxonomy" id="1610493"/>
    <lineage>
        <taxon>Bacteria</taxon>
        <taxon>Bacillati</taxon>
        <taxon>Actinomycetota</taxon>
        <taxon>Actinomycetes</taxon>
        <taxon>Propionibacteriales</taxon>
        <taxon>Propionibacteriaceae</taxon>
        <taxon>Tessaracoccus</taxon>
    </lineage>
</organism>
<protein>
    <submittedName>
        <fullName evidence="1">Uncharacterized protein</fullName>
    </submittedName>
</protein>